<name>A0A239NRB4_9ACTN</name>
<keyword evidence="4 8" id="KW-0812">Transmembrane</keyword>
<evidence type="ECO:0000313" key="11">
    <source>
        <dbReference type="Proteomes" id="UP000198280"/>
    </source>
</evidence>
<feature type="transmembrane region" description="Helical" evidence="8">
    <location>
        <begin position="91"/>
        <end position="110"/>
    </location>
</feature>
<dbReference type="Pfam" id="PF07690">
    <property type="entry name" value="MFS_1"/>
    <property type="match status" value="1"/>
</dbReference>
<feature type="transmembrane region" description="Helical" evidence="8">
    <location>
        <begin position="241"/>
        <end position="258"/>
    </location>
</feature>
<dbReference type="InterPro" id="IPR011701">
    <property type="entry name" value="MFS"/>
</dbReference>
<proteinExistence type="predicted"/>
<dbReference type="GO" id="GO:0046677">
    <property type="term" value="P:response to antibiotic"/>
    <property type="evidence" value="ECO:0007669"/>
    <property type="project" value="UniProtKB-KW"/>
</dbReference>
<dbReference type="GO" id="GO:0022857">
    <property type="term" value="F:transmembrane transporter activity"/>
    <property type="evidence" value="ECO:0007669"/>
    <property type="project" value="InterPro"/>
</dbReference>
<feature type="transmembrane region" description="Helical" evidence="8">
    <location>
        <begin position="116"/>
        <end position="137"/>
    </location>
</feature>
<gene>
    <name evidence="10" type="ORF">SAMN05216252_14521</name>
</gene>
<dbReference type="PANTHER" id="PTHR42718">
    <property type="entry name" value="MAJOR FACILITATOR SUPERFAMILY MULTIDRUG TRANSPORTER MFSC"/>
    <property type="match status" value="1"/>
</dbReference>
<evidence type="ECO:0000256" key="6">
    <source>
        <dbReference type="ARBA" id="ARBA00023136"/>
    </source>
</evidence>
<dbReference type="PRINTS" id="PR01036">
    <property type="entry name" value="TCRTETB"/>
</dbReference>
<dbReference type="PANTHER" id="PTHR42718:SF47">
    <property type="entry name" value="METHYL VIOLOGEN RESISTANCE PROTEIN SMVA"/>
    <property type="match status" value="1"/>
</dbReference>
<dbReference type="Gene3D" id="1.20.1250.20">
    <property type="entry name" value="MFS general substrate transporter like domains"/>
    <property type="match status" value="1"/>
</dbReference>
<keyword evidence="2" id="KW-0813">Transport</keyword>
<evidence type="ECO:0000256" key="5">
    <source>
        <dbReference type="ARBA" id="ARBA00022989"/>
    </source>
</evidence>
<feature type="transmembrane region" description="Helical" evidence="8">
    <location>
        <begin position="23"/>
        <end position="41"/>
    </location>
</feature>
<feature type="transmembrane region" description="Helical" evidence="8">
    <location>
        <begin position="310"/>
        <end position="333"/>
    </location>
</feature>
<evidence type="ECO:0000256" key="2">
    <source>
        <dbReference type="ARBA" id="ARBA00022448"/>
    </source>
</evidence>
<feature type="transmembrane region" description="Helical" evidence="8">
    <location>
        <begin position="61"/>
        <end position="79"/>
    </location>
</feature>
<reference evidence="10 11" key="1">
    <citation type="submission" date="2017-06" db="EMBL/GenBank/DDBJ databases">
        <authorList>
            <person name="Kim H.J."/>
            <person name="Triplett B.A."/>
        </authorList>
    </citation>
    <scope>NUCLEOTIDE SEQUENCE [LARGE SCALE GENOMIC DNA]</scope>
    <source>
        <strain evidence="10 11">CGMCC 4.1858</strain>
    </source>
</reference>
<dbReference type="GO" id="GO:0005886">
    <property type="term" value="C:plasma membrane"/>
    <property type="evidence" value="ECO:0007669"/>
    <property type="project" value="UniProtKB-SubCell"/>
</dbReference>
<dbReference type="SUPFAM" id="SSF103473">
    <property type="entry name" value="MFS general substrate transporter"/>
    <property type="match status" value="1"/>
</dbReference>
<keyword evidence="6 8" id="KW-0472">Membrane</keyword>
<feature type="domain" description="Major facilitator superfamily (MFS) profile" evidence="9">
    <location>
        <begin position="25"/>
        <end position="512"/>
    </location>
</feature>
<organism evidence="10 11">
    <name type="scientific">Actinacidiphila glaucinigra</name>
    <dbReference type="NCBI Taxonomy" id="235986"/>
    <lineage>
        <taxon>Bacteria</taxon>
        <taxon>Bacillati</taxon>
        <taxon>Actinomycetota</taxon>
        <taxon>Actinomycetes</taxon>
        <taxon>Kitasatosporales</taxon>
        <taxon>Streptomycetaceae</taxon>
        <taxon>Actinacidiphila</taxon>
    </lineage>
</organism>
<keyword evidence="3" id="KW-1003">Cell membrane</keyword>
<evidence type="ECO:0000256" key="3">
    <source>
        <dbReference type="ARBA" id="ARBA00022475"/>
    </source>
</evidence>
<comment type="subcellular location">
    <subcellularLocation>
        <location evidence="1">Cell membrane</location>
        <topology evidence="1">Multi-pass membrane protein</topology>
    </subcellularLocation>
</comment>
<dbReference type="Gene3D" id="1.20.1720.10">
    <property type="entry name" value="Multidrug resistance protein D"/>
    <property type="match status" value="1"/>
</dbReference>
<keyword evidence="5 8" id="KW-1133">Transmembrane helix</keyword>
<feature type="transmembrane region" description="Helical" evidence="8">
    <location>
        <begin position="211"/>
        <end position="229"/>
    </location>
</feature>
<feature type="transmembrane region" description="Helical" evidence="8">
    <location>
        <begin position="279"/>
        <end position="304"/>
    </location>
</feature>
<accession>A0A239NRB4</accession>
<dbReference type="Proteomes" id="UP000198280">
    <property type="component" value="Unassembled WGS sequence"/>
</dbReference>
<feature type="transmembrane region" description="Helical" evidence="8">
    <location>
        <begin position="488"/>
        <end position="508"/>
    </location>
</feature>
<dbReference type="InterPro" id="IPR020846">
    <property type="entry name" value="MFS_dom"/>
</dbReference>
<evidence type="ECO:0000259" key="9">
    <source>
        <dbReference type="PROSITE" id="PS50850"/>
    </source>
</evidence>
<evidence type="ECO:0000256" key="7">
    <source>
        <dbReference type="ARBA" id="ARBA00023251"/>
    </source>
</evidence>
<dbReference type="AlphaFoldDB" id="A0A239NRB4"/>
<dbReference type="OrthoDB" id="9781469at2"/>
<evidence type="ECO:0000256" key="4">
    <source>
        <dbReference type="ARBA" id="ARBA00022692"/>
    </source>
</evidence>
<evidence type="ECO:0000313" key="10">
    <source>
        <dbReference type="EMBL" id="SNT57471.1"/>
    </source>
</evidence>
<evidence type="ECO:0000256" key="1">
    <source>
        <dbReference type="ARBA" id="ARBA00004651"/>
    </source>
</evidence>
<feature type="transmembrane region" description="Helical" evidence="8">
    <location>
        <begin position="370"/>
        <end position="392"/>
    </location>
</feature>
<evidence type="ECO:0000256" key="8">
    <source>
        <dbReference type="SAM" id="Phobius"/>
    </source>
</evidence>
<dbReference type="RefSeq" id="WP_089229126.1">
    <property type="nucleotide sequence ID" value="NZ_FZOF01000045.1"/>
</dbReference>
<feature type="transmembrane region" description="Helical" evidence="8">
    <location>
        <begin position="345"/>
        <end position="364"/>
    </location>
</feature>
<feature type="transmembrane region" description="Helical" evidence="8">
    <location>
        <begin position="175"/>
        <end position="199"/>
    </location>
</feature>
<dbReference type="InterPro" id="IPR036259">
    <property type="entry name" value="MFS_trans_sf"/>
</dbReference>
<dbReference type="CDD" id="cd17321">
    <property type="entry name" value="MFS_MMR_MDR_like"/>
    <property type="match status" value="1"/>
</dbReference>
<protein>
    <submittedName>
        <fullName evidence="10">MFS transporter, DHA2 family, multidrug resistance protein</fullName>
    </submittedName>
</protein>
<feature type="transmembrane region" description="Helical" evidence="8">
    <location>
        <begin position="149"/>
        <end position="169"/>
    </location>
</feature>
<keyword evidence="7" id="KW-0046">Antibiotic resistance</keyword>
<dbReference type="EMBL" id="FZOF01000045">
    <property type="protein sequence ID" value="SNT57471.1"/>
    <property type="molecule type" value="Genomic_DNA"/>
</dbReference>
<dbReference type="PROSITE" id="PS50850">
    <property type="entry name" value="MFS"/>
    <property type="match status" value="1"/>
</dbReference>
<keyword evidence="11" id="KW-1185">Reference proteome</keyword>
<sequence>MTNPASTHDTAATAPAAPARHRWAALAVCCLAAMLLGIDNSVLNYAIPSLLRDMGPTGTEILWISDVYGFAMGGLLVVMGNLGDRLGRKRMMLLGAAAFGVASLLTAYAPTPGALIAGRALLGVAGAAMVPSTLSVVRHAFTDPRERTTAIGISSGIGAASFALGPVVGGLLLDHFWWGSVFLINVPLMAVVLVAGVLVLPESRNPRPGRLDWIGVPLSVVGVVGAVYAIKEGFRDGADHAPVWIAAAVGAAALALFARRQVRVEEPLIDLRLFRNPAFSGAVGSNLVMIFASSTLSLAFSLYFQVVRGWSPFTAGLALLPGPLAAAFAAPLATALIPRLGRARVVALGLVVLSASTAVLGSLSSPGMPYWGLLAPLVVNGAGIILIVSVTNDTILASAPKERAGAAAAVSETAMEMGGSLGIAILGSLLGAVYRDALVLPPGLPAGTADAARESVGGAFEAAARVPAADGIALLTAAKDAFCHSVQITAVVGAVLLAAGAVAALYTLRGVPAEIPDPEAEKEVLPSAAPSGR</sequence>